<dbReference type="SUPFAM" id="SSF53474">
    <property type="entry name" value="alpha/beta-Hydrolases"/>
    <property type="match status" value="1"/>
</dbReference>
<evidence type="ECO:0000259" key="1">
    <source>
        <dbReference type="Pfam" id="PF00561"/>
    </source>
</evidence>
<dbReference type="Pfam" id="PF00561">
    <property type="entry name" value="Abhydrolase_1"/>
    <property type="match status" value="1"/>
</dbReference>
<dbReference type="EMBL" id="ALPT02000033">
    <property type="protein sequence ID" value="KGA97259.1"/>
    <property type="molecule type" value="Genomic_DNA"/>
</dbReference>
<accession>A0A094WHK9</accession>
<dbReference type="PANTHER" id="PTHR46438">
    <property type="entry name" value="ALPHA/BETA-HYDROLASES SUPERFAMILY PROTEIN"/>
    <property type="match status" value="1"/>
</dbReference>
<dbReference type="AlphaFoldDB" id="A0A094WHK9"/>
<dbReference type="PRINTS" id="PR00412">
    <property type="entry name" value="EPOXHYDRLASE"/>
</dbReference>
<dbReference type="GO" id="GO:0016787">
    <property type="term" value="F:hydrolase activity"/>
    <property type="evidence" value="ECO:0007669"/>
    <property type="project" value="UniProtKB-KW"/>
</dbReference>
<dbReference type="Proteomes" id="UP000002754">
    <property type="component" value="Unassembled WGS sequence"/>
</dbReference>
<dbReference type="InterPro" id="IPR000073">
    <property type="entry name" value="AB_hydrolase_1"/>
</dbReference>
<gene>
    <name evidence="2" type="ORF">BALCAV_0211170</name>
</gene>
<organism evidence="2 3">
    <name type="scientific">Alkalihalobacillus alcalophilus ATCC 27647 = CGMCC 1.3604</name>
    <dbReference type="NCBI Taxonomy" id="1218173"/>
    <lineage>
        <taxon>Bacteria</taxon>
        <taxon>Bacillati</taxon>
        <taxon>Bacillota</taxon>
        <taxon>Bacilli</taxon>
        <taxon>Bacillales</taxon>
        <taxon>Bacillaceae</taxon>
        <taxon>Alkalihalobacillus</taxon>
    </lineage>
</organism>
<reference evidence="2 3" key="1">
    <citation type="journal article" date="2014" name="Genome Announc.">
        <title>Draft Genome Sequence of Bacillus alcalophilus AV1934, a Classic Alkaliphile Isolated from Human Feces in 1934.</title>
        <authorList>
            <person name="Attie O."/>
            <person name="Jayaprakash A."/>
            <person name="Shah H."/>
            <person name="Paulsen I.T."/>
            <person name="Morino M."/>
            <person name="Takahashi Y."/>
            <person name="Narumi I."/>
            <person name="Sachidanandam R."/>
            <person name="Satoh K."/>
            <person name="Ito M."/>
            <person name="Krulwich T.A."/>
        </authorList>
    </citation>
    <scope>NUCLEOTIDE SEQUENCE [LARGE SCALE GENOMIC DNA]</scope>
    <source>
        <strain evidence="2 3">AV1934</strain>
    </source>
</reference>
<feature type="domain" description="AB hydrolase-1" evidence="1">
    <location>
        <begin position="33"/>
        <end position="132"/>
    </location>
</feature>
<sequence>MTMPLVTEKKTVFLLEADVYYEYYYSESHKTRPVLVLIHGFISSSYCYRKMLPYLVKKFDCLLIDLPGFGRSGKSKGFRYSFDNYANLVLALTKLLKIREAILIGHSMGGQVSLYTALKDKKLVKAIVLLNSSGYLKKVKRSYYYASYLPFADRFVKWWIEKKDYEMAIRQVVYNQHIVNHDVVLEYSRPLQEKQFFRSMLYLIRDREGDLAKEQLQQITQPCLILWGDEDRIIPLKIGRQLARDIPNNTFYCLKKTGHLTPEERPKQVIKHIFQFLKQHKVVL</sequence>
<name>A0A094WHK9_ALKAL</name>
<keyword evidence="2" id="KW-0378">Hydrolase</keyword>
<evidence type="ECO:0000313" key="2">
    <source>
        <dbReference type="EMBL" id="KGA97259.1"/>
    </source>
</evidence>
<dbReference type="eggNOG" id="COG2267">
    <property type="taxonomic scope" value="Bacteria"/>
</dbReference>
<evidence type="ECO:0000313" key="3">
    <source>
        <dbReference type="Proteomes" id="UP000002754"/>
    </source>
</evidence>
<proteinExistence type="predicted"/>
<keyword evidence="3" id="KW-1185">Reference proteome</keyword>
<dbReference type="STRING" id="1218173.BALCAV_0211170"/>
<protein>
    <submittedName>
        <fullName evidence="2">Hydrolase</fullName>
    </submittedName>
</protein>
<dbReference type="Gene3D" id="3.40.50.1820">
    <property type="entry name" value="alpha/beta hydrolase"/>
    <property type="match status" value="1"/>
</dbReference>
<dbReference type="InterPro" id="IPR029058">
    <property type="entry name" value="AB_hydrolase_fold"/>
</dbReference>
<dbReference type="PANTHER" id="PTHR46438:SF11">
    <property type="entry name" value="LIPASE-RELATED"/>
    <property type="match status" value="1"/>
</dbReference>
<dbReference type="InterPro" id="IPR000639">
    <property type="entry name" value="Epox_hydrolase-like"/>
</dbReference>
<dbReference type="PRINTS" id="PR00111">
    <property type="entry name" value="ABHYDROLASE"/>
</dbReference>
<comment type="caution">
    <text evidence="2">The sequence shown here is derived from an EMBL/GenBank/DDBJ whole genome shotgun (WGS) entry which is preliminary data.</text>
</comment>